<dbReference type="EC" id="2.7.7.85" evidence="10"/>
<evidence type="ECO:0000256" key="7">
    <source>
        <dbReference type="ARBA" id="ARBA00022840"/>
    </source>
</evidence>
<dbReference type="OrthoDB" id="9807385at2"/>
<keyword evidence="4 10" id="KW-0812">Transmembrane</keyword>
<keyword evidence="3 10" id="KW-0808">Transferase</keyword>
<dbReference type="Pfam" id="PF02457">
    <property type="entry name" value="DAC"/>
    <property type="match status" value="1"/>
</dbReference>
<comment type="similarity">
    <text evidence="10">Belongs to the adenylate cyclase family. DacA/CdaA subfamily.</text>
</comment>
<evidence type="ECO:0000256" key="9">
    <source>
        <dbReference type="ARBA" id="ARBA00023136"/>
    </source>
</evidence>
<dbReference type="Proteomes" id="UP000186156">
    <property type="component" value="Unassembled WGS sequence"/>
</dbReference>
<dbReference type="InterPro" id="IPR014046">
    <property type="entry name" value="C-di-AMP_synthase"/>
</dbReference>
<feature type="transmembrane region" description="Helical" evidence="10">
    <location>
        <begin position="16"/>
        <end position="34"/>
    </location>
</feature>
<comment type="caution">
    <text evidence="10">Lacks conserved residue(s) required for the propagation of feature annotation.</text>
</comment>
<dbReference type="Gene3D" id="3.40.1700.10">
    <property type="entry name" value="DNA integrity scanning protein, DisA, N-terminal domain"/>
    <property type="match status" value="1"/>
</dbReference>
<evidence type="ECO:0000256" key="2">
    <source>
        <dbReference type="ARBA" id="ARBA00022475"/>
    </source>
</evidence>
<evidence type="ECO:0000256" key="8">
    <source>
        <dbReference type="ARBA" id="ARBA00022989"/>
    </source>
</evidence>
<dbReference type="EMBL" id="FTOO01000003">
    <property type="protein sequence ID" value="SIS71033.1"/>
    <property type="molecule type" value="Genomic_DNA"/>
</dbReference>
<comment type="function">
    <text evidence="10">Catalyzes the condensation of 2 ATP molecules into cyclic di-AMP (c-di-AMP), a second messenger used to regulate differing processes in different bacteria.</text>
</comment>
<dbReference type="PANTHER" id="PTHR34185:SF1">
    <property type="entry name" value="DIADENYLATE CYCLASE"/>
    <property type="match status" value="1"/>
</dbReference>
<dbReference type="InterPro" id="IPR036888">
    <property type="entry name" value="DNA_integrity_DisA_N_sf"/>
</dbReference>
<comment type="subunit">
    <text evidence="10">Probably a homodimer.</text>
</comment>
<protein>
    <recommendedName>
        <fullName evidence="10">Diadenylate cyclase</fullName>
        <shortName evidence="10">DAC</shortName>
        <ecNumber evidence="10">2.7.7.85</ecNumber>
    </recommendedName>
    <alternativeName>
        <fullName evidence="10">Cyclic-di-AMP synthase</fullName>
        <shortName evidence="10">c-di-AMP synthase</shortName>
    </alternativeName>
</protein>
<reference evidence="13" key="1">
    <citation type="submission" date="2017-01" db="EMBL/GenBank/DDBJ databases">
        <authorList>
            <person name="Varghese N."/>
            <person name="Submissions S."/>
        </authorList>
    </citation>
    <scope>NUCLEOTIDE SEQUENCE [LARGE SCALE GENOMIC DNA]</scope>
    <source>
        <strain evidence="13">DSM 16176</strain>
    </source>
</reference>
<feature type="transmembrane region" description="Helical" evidence="10">
    <location>
        <begin position="41"/>
        <end position="60"/>
    </location>
</feature>
<keyword evidence="8 10" id="KW-1133">Transmembrane helix</keyword>
<keyword evidence="2 10" id="KW-1003">Cell membrane</keyword>
<dbReference type="NCBIfam" id="TIGR00159">
    <property type="entry name" value="diadenylate cyclase CdaA"/>
    <property type="match status" value="1"/>
</dbReference>
<dbReference type="InterPro" id="IPR050338">
    <property type="entry name" value="DisA"/>
</dbReference>
<dbReference type="AlphaFoldDB" id="A0A1N7LB63"/>
<dbReference type="InterPro" id="IPR003390">
    <property type="entry name" value="DNA_integrity_scan_DisA_N"/>
</dbReference>
<dbReference type="PANTHER" id="PTHR34185">
    <property type="entry name" value="DIADENYLATE CYCLASE"/>
    <property type="match status" value="1"/>
</dbReference>
<accession>A0A1N7LB63</accession>
<dbReference type="GO" id="GO:0006171">
    <property type="term" value="P:cAMP biosynthetic process"/>
    <property type="evidence" value="ECO:0007669"/>
    <property type="project" value="InterPro"/>
</dbReference>
<dbReference type="PROSITE" id="PS51794">
    <property type="entry name" value="DAC"/>
    <property type="match status" value="1"/>
</dbReference>
<dbReference type="SUPFAM" id="SSF143597">
    <property type="entry name" value="YojJ-like"/>
    <property type="match status" value="1"/>
</dbReference>
<sequence length="273" mass="30394">MDAWFAAIRDFGFKDVIDILFVAFMIYYLLLLIRGTRAVQLLKGVIVVVVVTMVSSLFNLSASNWLLNRIIEIGLFAIPVVFQPELRRALEQLGRGSLWNFTLLLHEEPNMVHTVSEIVKACQVLAKTKTGALIVIERQTGLNEYIETGTRLEARVSTELFINLFIPNTPLHDGAVIVRGTQIMAAGCVLPLTENRSLDKQLGTRHRAGLGITEQSDGVSVIVSEETGQVSVCVDGVMHGHLDEERLNELLMRLVVPQKTGALSFWNRKAESR</sequence>
<keyword evidence="9 10" id="KW-0472">Membrane</keyword>
<feature type="domain" description="DAC" evidence="11">
    <location>
        <begin position="83"/>
        <end position="244"/>
    </location>
</feature>
<evidence type="ECO:0000256" key="5">
    <source>
        <dbReference type="ARBA" id="ARBA00022695"/>
    </source>
</evidence>
<dbReference type="PIRSF" id="PIRSF004793">
    <property type="entry name" value="UCP004793"/>
    <property type="match status" value="1"/>
</dbReference>
<keyword evidence="6 10" id="KW-0547">Nucleotide-binding</keyword>
<evidence type="ECO:0000256" key="4">
    <source>
        <dbReference type="ARBA" id="ARBA00022692"/>
    </source>
</evidence>
<evidence type="ECO:0000313" key="13">
    <source>
        <dbReference type="Proteomes" id="UP000186156"/>
    </source>
</evidence>
<dbReference type="HAMAP" id="MF_01499">
    <property type="entry name" value="DacA"/>
    <property type="match status" value="1"/>
</dbReference>
<evidence type="ECO:0000313" key="12">
    <source>
        <dbReference type="EMBL" id="SIS71033.1"/>
    </source>
</evidence>
<keyword evidence="13" id="KW-1185">Reference proteome</keyword>
<dbReference type="Pfam" id="PF19293">
    <property type="entry name" value="CdaA_N"/>
    <property type="match status" value="1"/>
</dbReference>
<evidence type="ECO:0000256" key="10">
    <source>
        <dbReference type="HAMAP-Rule" id="MF_01499"/>
    </source>
</evidence>
<dbReference type="InterPro" id="IPR045585">
    <property type="entry name" value="CdaA_N"/>
</dbReference>
<name>A0A1N7LB63_9BACL</name>
<dbReference type="STRING" id="252246.SAMN05421799_10317"/>
<dbReference type="FunFam" id="3.40.1700.10:FF:000002">
    <property type="entry name" value="Diadenylate cyclase"/>
    <property type="match status" value="1"/>
</dbReference>
<evidence type="ECO:0000256" key="1">
    <source>
        <dbReference type="ARBA" id="ARBA00000877"/>
    </source>
</evidence>
<dbReference type="GO" id="GO:0005524">
    <property type="term" value="F:ATP binding"/>
    <property type="evidence" value="ECO:0007669"/>
    <property type="project" value="UniProtKB-UniRule"/>
</dbReference>
<dbReference type="GO" id="GO:0004016">
    <property type="term" value="F:adenylate cyclase activity"/>
    <property type="evidence" value="ECO:0007669"/>
    <property type="project" value="UniProtKB-UniRule"/>
</dbReference>
<dbReference type="RefSeq" id="WP_076345460.1">
    <property type="nucleotide sequence ID" value="NZ_FTOO01000003.1"/>
</dbReference>
<evidence type="ECO:0000256" key="3">
    <source>
        <dbReference type="ARBA" id="ARBA00022679"/>
    </source>
</evidence>
<keyword evidence="5 10" id="KW-0548">Nucleotidyltransferase</keyword>
<evidence type="ECO:0000256" key="6">
    <source>
        <dbReference type="ARBA" id="ARBA00022741"/>
    </source>
</evidence>
<proteinExistence type="inferred from homology"/>
<dbReference type="InterPro" id="IPR034701">
    <property type="entry name" value="CdaA"/>
</dbReference>
<keyword evidence="7 10" id="KW-0067">ATP-binding</keyword>
<organism evidence="12 13">
    <name type="scientific">Alicyclobacillus vulcanalis</name>
    <dbReference type="NCBI Taxonomy" id="252246"/>
    <lineage>
        <taxon>Bacteria</taxon>
        <taxon>Bacillati</taxon>
        <taxon>Bacillota</taxon>
        <taxon>Bacilli</taxon>
        <taxon>Bacillales</taxon>
        <taxon>Alicyclobacillaceae</taxon>
        <taxon>Alicyclobacillus</taxon>
    </lineage>
</organism>
<evidence type="ECO:0000259" key="11">
    <source>
        <dbReference type="PROSITE" id="PS51794"/>
    </source>
</evidence>
<gene>
    <name evidence="10" type="primary">dacA</name>
    <name evidence="12" type="ORF">SAMN05421799_10317</name>
</gene>
<comment type="catalytic activity">
    <reaction evidence="1 10">
        <text>2 ATP = 3',3'-c-di-AMP + 2 diphosphate</text>
        <dbReference type="Rhea" id="RHEA:35655"/>
        <dbReference type="ChEBI" id="CHEBI:30616"/>
        <dbReference type="ChEBI" id="CHEBI:33019"/>
        <dbReference type="ChEBI" id="CHEBI:71500"/>
        <dbReference type="EC" id="2.7.7.85"/>
    </reaction>
</comment>
<dbReference type="GO" id="GO:0106408">
    <property type="term" value="F:diadenylate cyclase activity"/>
    <property type="evidence" value="ECO:0007669"/>
    <property type="project" value="UniProtKB-EC"/>
</dbReference>